<dbReference type="Gramene" id="KVG04736">
    <property type="protein sequence ID" value="KVG04736"/>
    <property type="gene ID" value="Ccrd_026582"/>
</dbReference>
<sequence length="153" mass="18204">MGNHLQYDLPPNLCYNKLRGFGFCVVLTLKKSFYDHYNYNNFPRFHADNCDGTSLVDDYRFIYGSNGIPKSDIIFFCFKNLAYYERKEAKNFVSFWVEGNDDVEVKECGFRLVFDEDIEEETNFSLMQELPTLTQEGGVVRMSRNDRHFYWSW</sequence>
<evidence type="ECO:0000256" key="1">
    <source>
        <dbReference type="ARBA" id="ARBA00022614"/>
    </source>
</evidence>
<keyword evidence="2" id="KW-0677">Repeat</keyword>
<feature type="domain" description="C-JID" evidence="3">
    <location>
        <begin position="3"/>
        <end position="119"/>
    </location>
</feature>
<proteinExistence type="predicted"/>
<organism evidence="4 5">
    <name type="scientific">Cynara cardunculus var. scolymus</name>
    <name type="common">Globe artichoke</name>
    <name type="synonym">Cynara scolymus</name>
    <dbReference type="NCBI Taxonomy" id="59895"/>
    <lineage>
        <taxon>Eukaryota</taxon>
        <taxon>Viridiplantae</taxon>
        <taxon>Streptophyta</taxon>
        <taxon>Embryophyta</taxon>
        <taxon>Tracheophyta</taxon>
        <taxon>Spermatophyta</taxon>
        <taxon>Magnoliopsida</taxon>
        <taxon>eudicotyledons</taxon>
        <taxon>Gunneridae</taxon>
        <taxon>Pentapetalae</taxon>
        <taxon>asterids</taxon>
        <taxon>campanulids</taxon>
        <taxon>Asterales</taxon>
        <taxon>Asteraceae</taxon>
        <taxon>Carduoideae</taxon>
        <taxon>Cardueae</taxon>
        <taxon>Carduinae</taxon>
        <taxon>Cynara</taxon>
    </lineage>
</organism>
<dbReference type="EMBL" id="LEKV01008715">
    <property type="protein sequence ID" value="KVG04736.1"/>
    <property type="molecule type" value="Genomic_DNA"/>
</dbReference>
<accession>A0A103N2U5</accession>
<gene>
    <name evidence="4" type="ORF">Ccrd_026582</name>
</gene>
<dbReference type="InterPro" id="IPR045344">
    <property type="entry name" value="C-JID"/>
</dbReference>
<dbReference type="Proteomes" id="UP000243975">
    <property type="component" value="Unassembled WGS sequence"/>
</dbReference>
<protein>
    <recommendedName>
        <fullName evidence="3">C-JID domain-containing protein</fullName>
    </recommendedName>
</protein>
<evidence type="ECO:0000256" key="2">
    <source>
        <dbReference type="ARBA" id="ARBA00022737"/>
    </source>
</evidence>
<evidence type="ECO:0000259" key="3">
    <source>
        <dbReference type="Pfam" id="PF20160"/>
    </source>
</evidence>
<comment type="caution">
    <text evidence="4">The sequence shown here is derived from an EMBL/GenBank/DDBJ whole genome shotgun (WGS) entry which is preliminary data.</text>
</comment>
<dbReference type="AlphaFoldDB" id="A0A103N2U5"/>
<reference evidence="4 5" key="1">
    <citation type="journal article" date="2016" name="Sci. Rep.">
        <title>The genome sequence of the outbreeding globe artichoke constructed de novo incorporating a phase-aware low-pass sequencing strategy of F1 progeny.</title>
        <authorList>
            <person name="Scaglione D."/>
            <person name="Reyes-Chin-Wo S."/>
            <person name="Acquadro A."/>
            <person name="Froenicke L."/>
            <person name="Portis E."/>
            <person name="Beitel C."/>
            <person name="Tirone M."/>
            <person name="Mauro R."/>
            <person name="Lo Monaco A."/>
            <person name="Mauromicale G."/>
            <person name="Faccioli P."/>
            <person name="Cattivelli L."/>
            <person name="Rieseberg L."/>
            <person name="Michelmore R."/>
            <person name="Lanteri S."/>
        </authorList>
    </citation>
    <scope>NUCLEOTIDE SEQUENCE [LARGE SCALE GENOMIC DNA]</scope>
    <source>
        <strain evidence="4">2C</strain>
    </source>
</reference>
<evidence type="ECO:0000313" key="5">
    <source>
        <dbReference type="Proteomes" id="UP000243975"/>
    </source>
</evidence>
<name>A0A103N2U5_CYNCS</name>
<keyword evidence="5" id="KW-1185">Reference proteome</keyword>
<dbReference type="Pfam" id="PF20160">
    <property type="entry name" value="C-JID"/>
    <property type="match status" value="1"/>
</dbReference>
<evidence type="ECO:0000313" key="4">
    <source>
        <dbReference type="EMBL" id="KVG04736.1"/>
    </source>
</evidence>
<keyword evidence="1" id="KW-0433">Leucine-rich repeat</keyword>